<organism evidence="2 3">
    <name type="scientific">Streptomyces argenteolus</name>
    <dbReference type="NCBI Taxonomy" id="67274"/>
    <lineage>
        <taxon>Bacteria</taxon>
        <taxon>Bacillati</taxon>
        <taxon>Actinomycetota</taxon>
        <taxon>Actinomycetes</taxon>
        <taxon>Kitasatosporales</taxon>
        <taxon>Streptomycetaceae</taxon>
        <taxon>Streptomyces</taxon>
    </lineage>
</organism>
<feature type="signal peptide" evidence="1">
    <location>
        <begin position="1"/>
        <end position="23"/>
    </location>
</feature>
<proteinExistence type="predicted"/>
<dbReference type="EMBL" id="JBIBEG010000010">
    <property type="protein sequence ID" value="MFF5899967.1"/>
    <property type="molecule type" value="Genomic_DNA"/>
</dbReference>
<dbReference type="RefSeq" id="WP_387907535.1">
    <property type="nucleotide sequence ID" value="NZ_JBIBEG010000010.1"/>
</dbReference>
<keyword evidence="1" id="KW-0732">Signal</keyword>
<protein>
    <recommendedName>
        <fullName evidence="4">Subtilisin inhibitor-like</fullName>
    </recommendedName>
</protein>
<sequence length="139" mass="14474">MNGRGRRVPRVLLTLCAVLPVLAGCGGPGERGDQVTAAATAFERALDGDDRAALCAALAPETRSEVEESEKKPCLDAVGAQDLPAGGPVRSVDVYGHQARAVLRSDTLFLSRFPGGWKIVAAGCVPRSGRPYRCSVQGG</sequence>
<gene>
    <name evidence="2" type="ORF">ACFY8O_29125</name>
</gene>
<evidence type="ECO:0000256" key="1">
    <source>
        <dbReference type="SAM" id="SignalP"/>
    </source>
</evidence>
<feature type="chain" id="PRO_5047306485" description="Subtilisin inhibitor-like" evidence="1">
    <location>
        <begin position="24"/>
        <end position="139"/>
    </location>
</feature>
<dbReference type="PROSITE" id="PS51257">
    <property type="entry name" value="PROKAR_LIPOPROTEIN"/>
    <property type="match status" value="1"/>
</dbReference>
<evidence type="ECO:0008006" key="4">
    <source>
        <dbReference type="Google" id="ProtNLM"/>
    </source>
</evidence>
<dbReference type="Proteomes" id="UP001602322">
    <property type="component" value="Unassembled WGS sequence"/>
</dbReference>
<accession>A0ABW6XE38</accession>
<name>A0ABW6XE38_9ACTN</name>
<comment type="caution">
    <text evidence="2">The sequence shown here is derived from an EMBL/GenBank/DDBJ whole genome shotgun (WGS) entry which is preliminary data.</text>
</comment>
<keyword evidence="3" id="KW-1185">Reference proteome</keyword>
<reference evidence="2 3" key="1">
    <citation type="submission" date="2024-10" db="EMBL/GenBank/DDBJ databases">
        <title>The Natural Products Discovery Center: Release of the First 8490 Sequenced Strains for Exploring Actinobacteria Biosynthetic Diversity.</title>
        <authorList>
            <person name="Kalkreuter E."/>
            <person name="Kautsar S.A."/>
            <person name="Yang D."/>
            <person name="Bader C.D."/>
            <person name="Teijaro C.N."/>
            <person name="Fluegel L."/>
            <person name="Davis C.M."/>
            <person name="Simpson J.R."/>
            <person name="Lauterbach L."/>
            <person name="Steele A.D."/>
            <person name="Gui C."/>
            <person name="Meng S."/>
            <person name="Li G."/>
            <person name="Viehrig K."/>
            <person name="Ye F."/>
            <person name="Su P."/>
            <person name="Kiefer A.F."/>
            <person name="Nichols A."/>
            <person name="Cepeda A.J."/>
            <person name="Yan W."/>
            <person name="Fan B."/>
            <person name="Jiang Y."/>
            <person name="Adhikari A."/>
            <person name="Zheng C.-J."/>
            <person name="Schuster L."/>
            <person name="Cowan T.M."/>
            <person name="Smanski M.J."/>
            <person name="Chevrette M.G."/>
            <person name="De Carvalho L.P.S."/>
            <person name="Shen B."/>
        </authorList>
    </citation>
    <scope>NUCLEOTIDE SEQUENCE [LARGE SCALE GENOMIC DNA]</scope>
    <source>
        <strain evidence="2 3">NPDC012540</strain>
    </source>
</reference>
<evidence type="ECO:0000313" key="2">
    <source>
        <dbReference type="EMBL" id="MFF5899967.1"/>
    </source>
</evidence>
<evidence type="ECO:0000313" key="3">
    <source>
        <dbReference type="Proteomes" id="UP001602322"/>
    </source>
</evidence>